<feature type="transmembrane region" description="Helical" evidence="1">
    <location>
        <begin position="52"/>
        <end position="77"/>
    </location>
</feature>
<reference evidence="2" key="1">
    <citation type="submission" date="2022-09" db="EMBL/GenBank/DDBJ databases">
        <title>Aureispira anguillicida sp. nov., isolated from Leptocephalus of Japanese eel Anguilla japonica.</title>
        <authorList>
            <person name="Yuasa K."/>
            <person name="Mekata T."/>
            <person name="Ikunari K."/>
        </authorList>
    </citation>
    <scope>NUCLEOTIDE SEQUENCE</scope>
    <source>
        <strain evidence="2">EL160426</strain>
    </source>
</reference>
<proteinExistence type="predicted"/>
<evidence type="ECO:0000256" key="1">
    <source>
        <dbReference type="SAM" id="Phobius"/>
    </source>
</evidence>
<feature type="transmembrane region" description="Helical" evidence="1">
    <location>
        <begin position="207"/>
        <end position="230"/>
    </location>
</feature>
<feature type="transmembrane region" description="Helical" evidence="1">
    <location>
        <begin position="165"/>
        <end position="195"/>
    </location>
</feature>
<protein>
    <submittedName>
        <fullName evidence="2">Uncharacterized protein</fullName>
    </submittedName>
</protein>
<keyword evidence="1" id="KW-1133">Transmembrane helix</keyword>
<dbReference type="KEGG" id="aup:AsAng_0018350"/>
<sequence>MLTYIKTATNDFKLIFRDPSLRVFLAMPILILLIVCYFFPYLETTYPTTSDYIIYLVIMSCTQAATMYGFIYSIVFLDERDTEVAKMYGILPISKSGFIVNRLVTPYGLSTLTTFVILLLQPLYSLTIVGTFIFAALFGLLAPVLALAVASLANNKMEGMTWFKGLNLVLSLPLAAFFLPDYAYFFSIIPTFWAYQGMHDFILQQGYFIELVIGFIVTLLTLVLLTIFFVKRHFA</sequence>
<feature type="transmembrane region" description="Helical" evidence="1">
    <location>
        <begin position="21"/>
        <end position="40"/>
    </location>
</feature>
<keyword evidence="3" id="KW-1185">Reference proteome</keyword>
<name>A0A916DQE5_9BACT</name>
<dbReference type="Proteomes" id="UP001060919">
    <property type="component" value="Chromosome"/>
</dbReference>
<gene>
    <name evidence="2" type="ORF">AsAng_0018350</name>
</gene>
<accession>A0A916DQE5</accession>
<dbReference type="EMBL" id="AP026867">
    <property type="protein sequence ID" value="BDS11124.1"/>
    <property type="molecule type" value="Genomic_DNA"/>
</dbReference>
<keyword evidence="1" id="KW-0812">Transmembrane</keyword>
<keyword evidence="1" id="KW-0472">Membrane</keyword>
<feature type="transmembrane region" description="Helical" evidence="1">
    <location>
        <begin position="98"/>
        <end position="120"/>
    </location>
</feature>
<dbReference type="AlphaFoldDB" id="A0A916DQE5"/>
<feature type="transmembrane region" description="Helical" evidence="1">
    <location>
        <begin position="126"/>
        <end position="153"/>
    </location>
</feature>
<evidence type="ECO:0000313" key="3">
    <source>
        <dbReference type="Proteomes" id="UP001060919"/>
    </source>
</evidence>
<dbReference type="RefSeq" id="WP_264792331.1">
    <property type="nucleotide sequence ID" value="NZ_AP026867.1"/>
</dbReference>
<evidence type="ECO:0000313" key="2">
    <source>
        <dbReference type="EMBL" id="BDS11124.1"/>
    </source>
</evidence>
<organism evidence="2 3">
    <name type="scientific">Aureispira anguillae</name>
    <dbReference type="NCBI Taxonomy" id="2864201"/>
    <lineage>
        <taxon>Bacteria</taxon>
        <taxon>Pseudomonadati</taxon>
        <taxon>Bacteroidota</taxon>
        <taxon>Saprospiria</taxon>
        <taxon>Saprospirales</taxon>
        <taxon>Saprospiraceae</taxon>
        <taxon>Aureispira</taxon>
    </lineage>
</organism>